<evidence type="ECO:0000256" key="2">
    <source>
        <dbReference type="ARBA" id="ARBA00008351"/>
    </source>
</evidence>
<dbReference type="NCBIfam" id="NF010702">
    <property type="entry name" value="PRK14102.1"/>
    <property type="match status" value="1"/>
</dbReference>
<name>A0A6B3NA33_9CYAN</name>
<reference evidence="5" key="1">
    <citation type="submission" date="2019-11" db="EMBL/GenBank/DDBJ databases">
        <title>Genomic insights into an expanded diversity of filamentous marine cyanobacteria reveals the extraordinary biosynthetic potential of Moorea and Okeania.</title>
        <authorList>
            <person name="Ferreira Leao T."/>
            <person name="Wang M."/>
            <person name="Moss N."/>
            <person name="Da Silva R."/>
            <person name="Sanders J."/>
            <person name="Nurk S."/>
            <person name="Gurevich A."/>
            <person name="Humphrey G."/>
            <person name="Reher R."/>
            <person name="Zhu Q."/>
            <person name="Belda-Ferre P."/>
            <person name="Glukhov E."/>
            <person name="Rex R."/>
            <person name="Dorrestein P.C."/>
            <person name="Knight R."/>
            <person name="Pevzner P."/>
            <person name="Gerwick W.H."/>
            <person name="Gerwick L."/>
        </authorList>
    </citation>
    <scope>NUCLEOTIDE SEQUENCE</scope>
    <source>
        <strain evidence="5">SIO1C4</strain>
    </source>
</reference>
<keyword evidence="3 4" id="KW-0535">Nitrogen fixation</keyword>
<proteinExistence type="inferred from homology"/>
<evidence type="ECO:0000256" key="1">
    <source>
        <dbReference type="ARBA" id="ARBA00002247"/>
    </source>
</evidence>
<dbReference type="EMBL" id="JAAHFQ010000130">
    <property type="protein sequence ID" value="NER27745.1"/>
    <property type="molecule type" value="Genomic_DNA"/>
</dbReference>
<evidence type="ECO:0000313" key="5">
    <source>
        <dbReference type="EMBL" id="NER27745.1"/>
    </source>
</evidence>
<dbReference type="GO" id="GO:0009399">
    <property type="term" value="P:nitrogen fixation"/>
    <property type="evidence" value="ECO:0007669"/>
    <property type="project" value="UniProtKB-UniRule"/>
</dbReference>
<evidence type="ECO:0000256" key="4">
    <source>
        <dbReference type="HAMAP-Rule" id="MF_00529"/>
    </source>
</evidence>
<dbReference type="InterPro" id="IPR004893">
    <property type="entry name" value="NifW"/>
</dbReference>
<evidence type="ECO:0000256" key="3">
    <source>
        <dbReference type="ARBA" id="ARBA00023231"/>
    </source>
</evidence>
<dbReference type="HAMAP" id="MF_00529">
    <property type="entry name" value="NifW"/>
    <property type="match status" value="1"/>
</dbReference>
<comment type="subunit">
    <text evidence="4">Homotrimer; associates with NifD.</text>
</comment>
<protein>
    <recommendedName>
        <fullName evidence="4">Nitrogenase-stabilizing/protective protein NifW</fullName>
    </recommendedName>
</protein>
<organism evidence="5">
    <name type="scientific">Symploca sp. SIO1C4</name>
    <dbReference type="NCBI Taxonomy" id="2607765"/>
    <lineage>
        <taxon>Bacteria</taxon>
        <taxon>Bacillati</taxon>
        <taxon>Cyanobacteriota</taxon>
        <taxon>Cyanophyceae</taxon>
        <taxon>Coleofasciculales</taxon>
        <taxon>Coleofasciculaceae</taxon>
        <taxon>Symploca</taxon>
    </lineage>
</organism>
<dbReference type="AlphaFoldDB" id="A0A6B3NA33"/>
<accession>A0A6B3NA33</accession>
<sequence>MTLRLEEFNTLVDAEDYFKFFKLPYDQQVLNVNRLHILKQFSLSIKEINKDYPNLEEQDLLNKYRAALEEAYQVLLSSSGVEQKLFAVFQKPKNNVVMLTEIQSE</sequence>
<comment type="function">
    <text evidence="1 4">May protect the nitrogenase Fe-Mo protein from oxidative damage.</text>
</comment>
<comment type="similarity">
    <text evidence="2 4">Belongs to the NifW family.</text>
</comment>
<comment type="caution">
    <text evidence="5">The sequence shown here is derived from an EMBL/GenBank/DDBJ whole genome shotgun (WGS) entry which is preliminary data.</text>
</comment>
<dbReference type="Pfam" id="PF03206">
    <property type="entry name" value="NifW"/>
    <property type="match status" value="1"/>
</dbReference>
<gene>
    <name evidence="4 5" type="primary">nifW</name>
    <name evidence="5" type="ORF">F6J89_08945</name>
</gene>
<dbReference type="PIRSF" id="PIRSF005790">
    <property type="entry name" value="NifW"/>
    <property type="match status" value="1"/>
</dbReference>